<evidence type="ECO:0000313" key="5">
    <source>
        <dbReference type="EMBL" id="WRL62376.1"/>
    </source>
</evidence>
<dbReference type="PANTHER" id="PTHR42659">
    <property type="entry name" value="XANTHINE DEHYDROGENASE SUBUNIT C-RELATED"/>
    <property type="match status" value="1"/>
</dbReference>
<dbReference type="PANTHER" id="PTHR42659:SF2">
    <property type="entry name" value="XANTHINE DEHYDROGENASE SUBUNIT C-RELATED"/>
    <property type="match status" value="1"/>
</dbReference>
<keyword evidence="1" id="KW-0285">Flavoprotein</keyword>
<dbReference type="Gene3D" id="3.30.390.50">
    <property type="entry name" value="CO dehydrogenase flavoprotein, C-terminal domain"/>
    <property type="match status" value="1"/>
</dbReference>
<accession>A0ABZ1AWR2</accession>
<evidence type="ECO:0000313" key="6">
    <source>
        <dbReference type="Proteomes" id="UP001324287"/>
    </source>
</evidence>
<keyword evidence="3" id="KW-0560">Oxidoreductase</keyword>
<dbReference type="SMART" id="SM01092">
    <property type="entry name" value="CO_deh_flav_C"/>
    <property type="match status" value="1"/>
</dbReference>
<dbReference type="InterPro" id="IPR036318">
    <property type="entry name" value="FAD-bd_PCMH-like_sf"/>
</dbReference>
<dbReference type="EMBL" id="CP141261">
    <property type="protein sequence ID" value="WRL62376.1"/>
    <property type="molecule type" value="Genomic_DNA"/>
</dbReference>
<dbReference type="SUPFAM" id="SSF56176">
    <property type="entry name" value="FAD-binding/transporter-associated domain-like"/>
    <property type="match status" value="1"/>
</dbReference>
<dbReference type="RefSeq" id="WP_324273731.1">
    <property type="nucleotide sequence ID" value="NZ_CP141261.1"/>
</dbReference>
<gene>
    <name evidence="5" type="ORF">U6N30_20445</name>
</gene>
<dbReference type="PROSITE" id="PS51387">
    <property type="entry name" value="FAD_PCMH"/>
    <property type="match status" value="1"/>
</dbReference>
<evidence type="ECO:0000256" key="3">
    <source>
        <dbReference type="ARBA" id="ARBA00023002"/>
    </source>
</evidence>
<name>A0ABZ1AWR2_9ACTN</name>
<reference evidence="5 6" key="1">
    <citation type="submission" date="2023-12" db="EMBL/GenBank/DDBJ databases">
        <title>Blastococcus brunescens sp. nov., an actonobacterium isolated from sandstone collected in sahara desert.</title>
        <authorList>
            <person name="Gtari M."/>
            <person name="Ghodhbane F."/>
        </authorList>
    </citation>
    <scope>NUCLEOTIDE SEQUENCE [LARGE SCALE GENOMIC DNA]</scope>
    <source>
        <strain evidence="5 6">BMG 8361</strain>
    </source>
</reference>
<keyword evidence="6" id="KW-1185">Reference proteome</keyword>
<protein>
    <submittedName>
        <fullName evidence="5">Xanthine dehydrogenase family protein subunit M</fullName>
    </submittedName>
</protein>
<dbReference type="Gene3D" id="3.30.465.10">
    <property type="match status" value="1"/>
</dbReference>
<keyword evidence="2" id="KW-0274">FAD</keyword>
<dbReference type="InterPro" id="IPR005107">
    <property type="entry name" value="CO_DH_flav_C"/>
</dbReference>
<dbReference type="InterPro" id="IPR016166">
    <property type="entry name" value="FAD-bd_PCMH"/>
</dbReference>
<dbReference type="InterPro" id="IPR036683">
    <property type="entry name" value="CO_DH_flav_C_dom_sf"/>
</dbReference>
<dbReference type="InterPro" id="IPR002346">
    <property type="entry name" value="Mopterin_DH_FAD-bd"/>
</dbReference>
<organism evidence="5 6">
    <name type="scientific">Blastococcus brunescens</name>
    <dbReference type="NCBI Taxonomy" id="1564165"/>
    <lineage>
        <taxon>Bacteria</taxon>
        <taxon>Bacillati</taxon>
        <taxon>Actinomycetota</taxon>
        <taxon>Actinomycetes</taxon>
        <taxon>Geodermatophilales</taxon>
        <taxon>Geodermatophilaceae</taxon>
        <taxon>Blastococcus</taxon>
    </lineage>
</organism>
<dbReference type="SUPFAM" id="SSF55447">
    <property type="entry name" value="CO dehydrogenase flavoprotein C-terminal domain-like"/>
    <property type="match status" value="1"/>
</dbReference>
<dbReference type="InterPro" id="IPR051312">
    <property type="entry name" value="Diverse_Substr_Oxidored"/>
</dbReference>
<dbReference type="Gene3D" id="3.30.43.10">
    <property type="entry name" value="Uridine Diphospho-n-acetylenolpyruvylglucosamine Reductase, domain 2"/>
    <property type="match status" value="1"/>
</dbReference>
<dbReference type="InterPro" id="IPR016167">
    <property type="entry name" value="FAD-bd_PCMH_sub1"/>
</dbReference>
<proteinExistence type="predicted"/>
<dbReference type="Proteomes" id="UP001324287">
    <property type="component" value="Chromosome"/>
</dbReference>
<dbReference type="Pfam" id="PF03450">
    <property type="entry name" value="CO_deh_flav_C"/>
    <property type="match status" value="1"/>
</dbReference>
<dbReference type="Pfam" id="PF00941">
    <property type="entry name" value="FAD_binding_5"/>
    <property type="match status" value="1"/>
</dbReference>
<dbReference type="InterPro" id="IPR016169">
    <property type="entry name" value="FAD-bd_PCMH_sub2"/>
</dbReference>
<evidence type="ECO:0000256" key="1">
    <source>
        <dbReference type="ARBA" id="ARBA00022630"/>
    </source>
</evidence>
<evidence type="ECO:0000256" key="2">
    <source>
        <dbReference type="ARBA" id="ARBA00022827"/>
    </source>
</evidence>
<feature type="domain" description="FAD-binding PCMH-type" evidence="4">
    <location>
        <begin position="2"/>
        <end position="178"/>
    </location>
</feature>
<sequence length="292" mass="30987">MQVPAPFDYVRATSVEHALELLDSHGEEARIIAGGHSLLPMMKLRLARPDWIIDINDVAELDHVTEDGDRLRIGALTRHATLLSSELIGRLFPIVHDAERVIADPVVRNRGTIGGSLGQADPAEDLTTVCDVLGAEVVIANRSGTRVVDMAEFHRGPYETACAQHELVTEIRLPIRAGQASAYEKVERRVGDWAVAAAGASLVLADDGTIADAAIGLTAVGLEGLAVEAAAVLIGQLPGEEIFADAGRLAAEASSPVEDGRGPVDYKRHLADELTRRVLRTAATRAGALADV</sequence>
<evidence type="ECO:0000259" key="4">
    <source>
        <dbReference type="PROSITE" id="PS51387"/>
    </source>
</evidence>